<evidence type="ECO:0000313" key="4">
    <source>
        <dbReference type="Proteomes" id="UP000460412"/>
    </source>
</evidence>
<keyword evidence="3" id="KW-0808">Transferase</keyword>
<comment type="caution">
    <text evidence="3">The sequence shown here is derived from an EMBL/GenBank/DDBJ whole genome shotgun (WGS) entry which is preliminary data.</text>
</comment>
<dbReference type="CDD" id="cd03360">
    <property type="entry name" value="LbH_AT_putative"/>
    <property type="match status" value="1"/>
</dbReference>
<dbReference type="Pfam" id="PF17836">
    <property type="entry name" value="PglD_N"/>
    <property type="match status" value="1"/>
</dbReference>
<evidence type="ECO:0000313" key="3">
    <source>
        <dbReference type="EMBL" id="MXP76841.1"/>
    </source>
</evidence>
<dbReference type="PANTHER" id="PTHR43300">
    <property type="entry name" value="ACETYLTRANSFERASE"/>
    <property type="match status" value="1"/>
</dbReference>
<sequence length="213" mass="22753">MKEIVVIGAGDFGKEVAWLIEDINKKAPTYIILGFLDDDTDKIGKQLNGYECLGPVSSLIELNKNHHACAVVAMQDSDIRRQIVKMFPEFDSWETLIHPTANISASSKIGKGCIVCANNNISVNTAIGDQVIMNLSVTMGHDCEVADYVSIMSGTVVSGHVTLGDGAYLGSNSTVVPGKKVGNHSRVGAGSVVIRNVKDHLSVMGVPAKVIRF</sequence>
<dbReference type="InterPro" id="IPR011004">
    <property type="entry name" value="Trimer_LpxA-like_sf"/>
</dbReference>
<dbReference type="AlphaFoldDB" id="A0A7X3SJZ1"/>
<dbReference type="PANTHER" id="PTHR43300:SF7">
    <property type="entry name" value="UDP-N-ACETYLBACILLOSAMINE N-ACETYLTRANSFERASE"/>
    <property type="match status" value="1"/>
</dbReference>
<evidence type="ECO:0000259" key="2">
    <source>
        <dbReference type="Pfam" id="PF17836"/>
    </source>
</evidence>
<dbReference type="EMBL" id="WUQX01000001">
    <property type="protein sequence ID" value="MXP76841.1"/>
    <property type="molecule type" value="Genomic_DNA"/>
</dbReference>
<dbReference type="Pfam" id="PF00132">
    <property type="entry name" value="Hexapep"/>
    <property type="match status" value="1"/>
</dbReference>
<evidence type="ECO:0000256" key="1">
    <source>
        <dbReference type="PIRSR" id="PIRSR620019-1"/>
    </source>
</evidence>
<feature type="domain" description="PglD N-terminal" evidence="2">
    <location>
        <begin position="4"/>
        <end position="86"/>
    </location>
</feature>
<accession>A0A7X3SJZ1</accession>
<feature type="site" description="Increases basicity of active site His" evidence="1">
    <location>
        <position position="142"/>
    </location>
</feature>
<organism evidence="3 4">
    <name type="scientific">Sporofaciens musculi</name>
    <dbReference type="NCBI Taxonomy" id="2681861"/>
    <lineage>
        <taxon>Bacteria</taxon>
        <taxon>Bacillati</taxon>
        <taxon>Bacillota</taxon>
        <taxon>Clostridia</taxon>
        <taxon>Lachnospirales</taxon>
        <taxon>Lachnospiraceae</taxon>
        <taxon>Sporofaciens</taxon>
    </lineage>
</organism>
<keyword evidence="4" id="KW-1185">Reference proteome</keyword>
<feature type="active site" description="Proton acceptor" evidence="1">
    <location>
        <position position="141"/>
    </location>
</feature>
<dbReference type="InterPro" id="IPR041561">
    <property type="entry name" value="PglD_N"/>
</dbReference>
<dbReference type="NCBIfam" id="TIGR03570">
    <property type="entry name" value="NeuD_NnaD"/>
    <property type="match status" value="1"/>
</dbReference>
<reference evidence="3 4" key="1">
    <citation type="submission" date="2019-12" db="EMBL/GenBank/DDBJ databases">
        <title>Sporaefaciens musculi gen. nov., sp. nov., a novel bacterium isolated from the caecum of an obese mouse.</title>
        <authorList>
            <person name="Rasmussen T.S."/>
            <person name="Streidl T."/>
            <person name="Hitch T.C.A."/>
            <person name="Wortmann E."/>
            <person name="Deptula P."/>
            <person name="Hansen M."/>
            <person name="Nielsen D.S."/>
            <person name="Clavel T."/>
            <person name="Vogensen F.K."/>
        </authorList>
    </citation>
    <scope>NUCLEOTIDE SEQUENCE [LARGE SCALE GENOMIC DNA]</scope>
    <source>
        <strain evidence="3 4">WCA-9-b2</strain>
    </source>
</reference>
<dbReference type="Gene3D" id="3.40.50.20">
    <property type="match status" value="1"/>
</dbReference>
<dbReference type="SUPFAM" id="SSF51161">
    <property type="entry name" value="Trimeric LpxA-like enzymes"/>
    <property type="match status" value="1"/>
</dbReference>
<dbReference type="Proteomes" id="UP000460412">
    <property type="component" value="Unassembled WGS sequence"/>
</dbReference>
<name>A0A7X3SJZ1_9FIRM</name>
<dbReference type="GO" id="GO:0016740">
    <property type="term" value="F:transferase activity"/>
    <property type="evidence" value="ECO:0007669"/>
    <property type="project" value="UniProtKB-KW"/>
</dbReference>
<proteinExistence type="predicted"/>
<dbReference type="Gene3D" id="2.160.10.10">
    <property type="entry name" value="Hexapeptide repeat proteins"/>
    <property type="match status" value="1"/>
</dbReference>
<dbReference type="RefSeq" id="WP_159751891.1">
    <property type="nucleotide sequence ID" value="NZ_WUQX01000001.1"/>
</dbReference>
<gene>
    <name evidence="3" type="ORF">GN277_16040</name>
</gene>
<dbReference type="InterPro" id="IPR020019">
    <property type="entry name" value="AcTrfase_PglD-like"/>
</dbReference>
<dbReference type="InterPro" id="IPR050179">
    <property type="entry name" value="Trans_hexapeptide_repeat"/>
</dbReference>
<dbReference type="InterPro" id="IPR001451">
    <property type="entry name" value="Hexapep"/>
</dbReference>
<protein>
    <submittedName>
        <fullName evidence="3">Transferase</fullName>
    </submittedName>
</protein>